<organism evidence="1 2">
    <name type="scientific">Solitalea koreensis</name>
    <dbReference type="NCBI Taxonomy" id="543615"/>
    <lineage>
        <taxon>Bacteria</taxon>
        <taxon>Pseudomonadati</taxon>
        <taxon>Bacteroidota</taxon>
        <taxon>Sphingobacteriia</taxon>
        <taxon>Sphingobacteriales</taxon>
        <taxon>Sphingobacteriaceae</taxon>
        <taxon>Solitalea</taxon>
    </lineage>
</organism>
<dbReference type="RefSeq" id="WP_142603221.1">
    <property type="nucleotide sequence ID" value="NZ_FXSZ01000004.1"/>
</dbReference>
<gene>
    <name evidence="1" type="ORF">SAMN06265350_104222</name>
</gene>
<name>A0A521CMU1_9SPHI</name>
<dbReference type="Pfam" id="PF13528">
    <property type="entry name" value="Glyco_trans_1_3"/>
    <property type="match status" value="1"/>
</dbReference>
<proteinExistence type="predicted"/>
<protein>
    <recommendedName>
        <fullName evidence="3">Glycosyl transferase</fullName>
    </recommendedName>
</protein>
<evidence type="ECO:0000313" key="1">
    <source>
        <dbReference type="EMBL" id="SMO60767.1"/>
    </source>
</evidence>
<keyword evidence="2" id="KW-1185">Reference proteome</keyword>
<accession>A0A521CMU1</accession>
<dbReference type="SUPFAM" id="SSF53756">
    <property type="entry name" value="UDP-Glycosyltransferase/glycogen phosphorylase"/>
    <property type="match status" value="1"/>
</dbReference>
<evidence type="ECO:0008006" key="3">
    <source>
        <dbReference type="Google" id="ProtNLM"/>
    </source>
</evidence>
<reference evidence="1 2" key="1">
    <citation type="submission" date="2017-05" db="EMBL/GenBank/DDBJ databases">
        <authorList>
            <person name="Varghese N."/>
            <person name="Submissions S."/>
        </authorList>
    </citation>
    <scope>NUCLEOTIDE SEQUENCE [LARGE SCALE GENOMIC DNA]</scope>
    <source>
        <strain evidence="1 2">DSM 21342</strain>
    </source>
</reference>
<dbReference type="OrthoDB" id="9793805at2"/>
<dbReference type="Proteomes" id="UP000315971">
    <property type="component" value="Unassembled WGS sequence"/>
</dbReference>
<evidence type="ECO:0000313" key="2">
    <source>
        <dbReference type="Proteomes" id="UP000315971"/>
    </source>
</evidence>
<dbReference type="EMBL" id="FXSZ01000004">
    <property type="protein sequence ID" value="SMO60767.1"/>
    <property type="molecule type" value="Genomic_DNA"/>
</dbReference>
<sequence length="331" mass="37536">MKILFAIQGTGNGHISRARDIIPHLKKYGELDLLVSGTQADVSLNQPVKYQLHGFSFVFGKNGGVDHWKTFESMNLGQLQKDIKTLPLEQYDLIINDFEPVAAWACKLRNIPCVGLSHQSSFLSHKTPRPKRIIPHWAELVLSSYAPVKEAVSFHFERYDEHIHTPVIRKEIRDLVPDNKGHYTVYLPAYDDVKLVKVLKEVKDVQWEIFSKHSKKIYDDGNVSVRPVNNAEFNLSLATCEGLLTGGGFEGPAEALFLNKKLLIIPMMDQWEQQCNAEALRLLGVPVIKKIGKDFVQKISDWVLNGTYIKVNYPDETASIVENLVKKYARA</sequence>
<dbReference type="AlphaFoldDB" id="A0A521CMU1"/>